<keyword evidence="9" id="KW-1185">Reference proteome</keyword>
<feature type="transmembrane region" description="Helical" evidence="6">
    <location>
        <begin position="451"/>
        <end position="471"/>
    </location>
</feature>
<dbReference type="Proteomes" id="UP001530293">
    <property type="component" value="Unassembled WGS sequence"/>
</dbReference>
<dbReference type="InterPro" id="IPR007603">
    <property type="entry name" value="Choline_transptr-like"/>
</dbReference>
<dbReference type="GO" id="GO:0005886">
    <property type="term" value="C:plasma membrane"/>
    <property type="evidence" value="ECO:0007669"/>
    <property type="project" value="UniProtKB-SubCell"/>
</dbReference>
<evidence type="ECO:0000313" key="9">
    <source>
        <dbReference type="Proteomes" id="UP001530293"/>
    </source>
</evidence>
<feature type="region of interest" description="Disordered" evidence="7">
    <location>
        <begin position="37"/>
        <end position="61"/>
    </location>
</feature>
<feature type="transmembrane region" description="Helical" evidence="6">
    <location>
        <begin position="320"/>
        <end position="340"/>
    </location>
</feature>
<evidence type="ECO:0000256" key="4">
    <source>
        <dbReference type="ARBA" id="ARBA00022989"/>
    </source>
</evidence>
<keyword evidence="5 6" id="KW-0472">Membrane</keyword>
<organism evidence="8 9">
    <name type="scientific">Discostella pseudostelligera</name>
    <dbReference type="NCBI Taxonomy" id="259834"/>
    <lineage>
        <taxon>Eukaryota</taxon>
        <taxon>Sar</taxon>
        <taxon>Stramenopiles</taxon>
        <taxon>Ochrophyta</taxon>
        <taxon>Bacillariophyta</taxon>
        <taxon>Coscinodiscophyceae</taxon>
        <taxon>Thalassiosirophycidae</taxon>
        <taxon>Stephanodiscales</taxon>
        <taxon>Stephanodiscaceae</taxon>
        <taxon>Discostella</taxon>
    </lineage>
</organism>
<evidence type="ECO:0000256" key="2">
    <source>
        <dbReference type="ARBA" id="ARBA00007168"/>
    </source>
</evidence>
<dbReference type="EMBL" id="JALLBG020000088">
    <property type="protein sequence ID" value="KAL3766144.1"/>
    <property type="molecule type" value="Genomic_DNA"/>
</dbReference>
<feature type="non-terminal residue" evidence="8">
    <location>
        <position position="1"/>
    </location>
</feature>
<keyword evidence="4 6" id="KW-1133">Transmembrane helix</keyword>
<comment type="subcellular location">
    <subcellularLocation>
        <location evidence="6">Cell membrane</location>
        <topology evidence="6">Multi-pass membrane protein</topology>
    </subcellularLocation>
    <subcellularLocation>
        <location evidence="1">Membrane</location>
        <topology evidence="1">Multi-pass membrane protein</topology>
    </subcellularLocation>
</comment>
<dbReference type="Pfam" id="PF04515">
    <property type="entry name" value="Choline_transpo"/>
    <property type="match status" value="1"/>
</dbReference>
<dbReference type="GO" id="GO:0022857">
    <property type="term" value="F:transmembrane transporter activity"/>
    <property type="evidence" value="ECO:0007669"/>
    <property type="project" value="UniProtKB-UniRule"/>
</dbReference>
<name>A0ABD3MQ73_9STRA</name>
<comment type="similarity">
    <text evidence="2 6">Belongs to the CTL (choline transporter-like) family.</text>
</comment>
<evidence type="ECO:0000313" key="8">
    <source>
        <dbReference type="EMBL" id="KAL3766144.1"/>
    </source>
</evidence>
<feature type="transmembrane region" description="Helical" evidence="6">
    <location>
        <begin position="68"/>
        <end position="87"/>
    </location>
</feature>
<gene>
    <name evidence="8" type="ORF">ACHAWU_004144</name>
</gene>
<accession>A0ABD3MQ73</accession>
<feature type="transmembrane region" description="Helical" evidence="6">
    <location>
        <begin position="412"/>
        <end position="436"/>
    </location>
</feature>
<feature type="transmembrane region" description="Helical" evidence="6">
    <location>
        <begin position="376"/>
        <end position="391"/>
    </location>
</feature>
<reference evidence="8 9" key="1">
    <citation type="submission" date="2024-10" db="EMBL/GenBank/DDBJ databases">
        <title>Updated reference genomes for cyclostephanoid diatoms.</title>
        <authorList>
            <person name="Roberts W.R."/>
            <person name="Alverson A.J."/>
        </authorList>
    </citation>
    <scope>NUCLEOTIDE SEQUENCE [LARGE SCALE GENOMIC DNA]</scope>
    <source>
        <strain evidence="8 9">AJA232-27</strain>
    </source>
</reference>
<evidence type="ECO:0000256" key="6">
    <source>
        <dbReference type="RuleBase" id="RU368066"/>
    </source>
</evidence>
<dbReference type="AlphaFoldDB" id="A0ABD3MQ73"/>
<sequence length="517" mass="55437">AEIITTSLSSSASSFFIMGKNDHPVVVEGTAVPHASPYDHTTTTTATATAVGGTSGGEKQETRCRDPAFALLLYGNVGAIAAVAAIYGSDAFSEAISETDAGENSASGYSYTGYMYATFILSAIAMVFTGITLPIMMCIPTLLIKVSLLLMLVLSGLMMAYFFVLGNIIGGIFGAIFFAITCCYTKCVWSRIPFASINLLTACTAIRKNVGVILVSYFFVILAFGWTLLWAVSLMGVWDKVVTEQEQEYTDAGGNSYTYTSAQANYGYLFLLFLSYFFTHQVIQNTTHVTVAGTVGAWWFSPDQSGCCASGMIGSLIRSLTTSFGSICFGSLLVAIIQALRALADSARNGDNQILVCIAMCILGCLESLLEYFNKWAFVYVGLYGYSYLEAGKNVFTLFKNRGWEAIIADDLVGNVFFILSLCVGGICAAIGYGAFDGDQELFANSVSPETVPATCAVLGFVAGLVLASILMSTIASAVNTVIVCFAEGPAEFEVNHPELSRQMRETWLRFYPDCGV</sequence>
<keyword evidence="3 6" id="KW-0812">Transmembrane</keyword>
<dbReference type="PANTHER" id="PTHR12385">
    <property type="entry name" value="CHOLINE TRANSPORTER-LIKE (SLC FAMILY 44)"/>
    <property type="match status" value="1"/>
</dbReference>
<evidence type="ECO:0000256" key="3">
    <source>
        <dbReference type="ARBA" id="ARBA00022692"/>
    </source>
</evidence>
<comment type="caution">
    <text evidence="8">The sequence shown here is derived from an EMBL/GenBank/DDBJ whole genome shotgun (WGS) entry which is preliminary data.</text>
</comment>
<comment type="function">
    <text evidence="6">Choline transporter.</text>
</comment>
<dbReference type="PANTHER" id="PTHR12385:SF4">
    <property type="entry name" value="PROTEIN PNS1"/>
    <property type="match status" value="1"/>
</dbReference>
<feature type="transmembrane region" description="Helical" evidence="6">
    <location>
        <begin position="210"/>
        <end position="232"/>
    </location>
</feature>
<feature type="transmembrane region" description="Helical" evidence="6">
    <location>
        <begin position="142"/>
        <end position="162"/>
    </location>
</feature>
<evidence type="ECO:0000256" key="5">
    <source>
        <dbReference type="ARBA" id="ARBA00023136"/>
    </source>
</evidence>
<feature type="transmembrane region" description="Helical" evidence="6">
    <location>
        <begin position="114"/>
        <end position="135"/>
    </location>
</feature>
<feature type="transmembrane region" description="Helical" evidence="6">
    <location>
        <begin position="168"/>
        <end position="189"/>
    </location>
</feature>
<evidence type="ECO:0000256" key="7">
    <source>
        <dbReference type="SAM" id="MobiDB-lite"/>
    </source>
</evidence>
<protein>
    <recommendedName>
        <fullName evidence="6">Choline transporter-like protein</fullName>
    </recommendedName>
</protein>
<evidence type="ECO:0000256" key="1">
    <source>
        <dbReference type="ARBA" id="ARBA00004141"/>
    </source>
</evidence>
<feature type="compositionally biased region" description="Low complexity" evidence="7">
    <location>
        <begin position="41"/>
        <end position="52"/>
    </location>
</feature>
<proteinExistence type="inferred from homology"/>